<feature type="transmembrane region" description="Helical" evidence="1">
    <location>
        <begin position="38"/>
        <end position="62"/>
    </location>
</feature>
<keyword evidence="3" id="KW-1185">Reference proteome</keyword>
<evidence type="ECO:0000313" key="2">
    <source>
        <dbReference type="EMBL" id="GAA3704045.1"/>
    </source>
</evidence>
<proteinExistence type="predicted"/>
<protein>
    <submittedName>
        <fullName evidence="2">Uncharacterized protein</fullName>
    </submittedName>
</protein>
<dbReference type="Proteomes" id="UP001500902">
    <property type="component" value="Unassembled WGS sequence"/>
</dbReference>
<reference evidence="3" key="1">
    <citation type="journal article" date="2019" name="Int. J. Syst. Evol. Microbiol.">
        <title>The Global Catalogue of Microorganisms (GCM) 10K type strain sequencing project: providing services to taxonomists for standard genome sequencing and annotation.</title>
        <authorList>
            <consortium name="The Broad Institute Genomics Platform"/>
            <consortium name="The Broad Institute Genome Sequencing Center for Infectious Disease"/>
            <person name="Wu L."/>
            <person name="Ma J."/>
        </authorList>
    </citation>
    <scope>NUCLEOTIDE SEQUENCE [LARGE SCALE GENOMIC DNA]</scope>
    <source>
        <strain evidence="3">JCM 16904</strain>
    </source>
</reference>
<sequence>MTLPPWPDRDLPAARRPALREHLVAEISRPRRRLSRRAGWLVALTGVVTVAAGGAAVAGQVWDGGGAATTESVACYSTASLRGDTAVVSSRDEDPVETCADLWREGAMVEGVSQAPPLVSCLTDGGPVGVFPGGEETCAALGLRSSRDVGPAERAEAIGVRAVRDELIARLSTRCVPKEEAVSVVRSVLTAKGLHEWSVRVEPSAEGGKCATFGMDQKTRSVYLVMMNHP</sequence>
<dbReference type="RefSeq" id="WP_344891286.1">
    <property type="nucleotide sequence ID" value="NZ_BAAAZP010000178.1"/>
</dbReference>
<keyword evidence="1" id="KW-0812">Transmembrane</keyword>
<evidence type="ECO:0000313" key="3">
    <source>
        <dbReference type="Proteomes" id="UP001500902"/>
    </source>
</evidence>
<name>A0ABP7DDE1_9ACTN</name>
<organism evidence="2 3">
    <name type="scientific">Nonomuraea antimicrobica</name>
    <dbReference type="NCBI Taxonomy" id="561173"/>
    <lineage>
        <taxon>Bacteria</taxon>
        <taxon>Bacillati</taxon>
        <taxon>Actinomycetota</taxon>
        <taxon>Actinomycetes</taxon>
        <taxon>Streptosporangiales</taxon>
        <taxon>Streptosporangiaceae</taxon>
        <taxon>Nonomuraea</taxon>
    </lineage>
</organism>
<gene>
    <name evidence="2" type="ORF">GCM10022224_082090</name>
</gene>
<dbReference type="EMBL" id="BAAAZP010000178">
    <property type="protein sequence ID" value="GAA3704045.1"/>
    <property type="molecule type" value="Genomic_DNA"/>
</dbReference>
<keyword evidence="1" id="KW-0472">Membrane</keyword>
<accession>A0ABP7DDE1</accession>
<keyword evidence="1" id="KW-1133">Transmembrane helix</keyword>
<evidence type="ECO:0000256" key="1">
    <source>
        <dbReference type="SAM" id="Phobius"/>
    </source>
</evidence>
<comment type="caution">
    <text evidence="2">The sequence shown here is derived from an EMBL/GenBank/DDBJ whole genome shotgun (WGS) entry which is preliminary data.</text>
</comment>